<dbReference type="PANTHER" id="PTHR33840:SF1">
    <property type="entry name" value="TLE1 PHOSPHOLIPASE DOMAIN-CONTAINING PROTEIN"/>
    <property type="match status" value="1"/>
</dbReference>
<dbReference type="EMBL" id="MU251254">
    <property type="protein sequence ID" value="KAG9254517.1"/>
    <property type="molecule type" value="Genomic_DNA"/>
</dbReference>
<dbReference type="AlphaFoldDB" id="A0A9P8CPS9"/>
<protein>
    <recommendedName>
        <fullName evidence="2">T6SS Phospholipase effector Tle1-like catalytic domain-containing protein</fullName>
    </recommendedName>
</protein>
<dbReference type="SUPFAM" id="SSF53474">
    <property type="entry name" value="alpha/beta-Hydrolases"/>
    <property type="match status" value="1"/>
</dbReference>
<proteinExistence type="predicted"/>
<dbReference type="Proteomes" id="UP000887229">
    <property type="component" value="Unassembled WGS sequence"/>
</dbReference>
<evidence type="ECO:0000313" key="3">
    <source>
        <dbReference type="EMBL" id="KAG9254517.1"/>
    </source>
</evidence>
<dbReference type="RefSeq" id="XP_046118441.1">
    <property type="nucleotide sequence ID" value="XM_046267020.1"/>
</dbReference>
<keyword evidence="4" id="KW-1185">Reference proteome</keyword>
<dbReference type="GeneID" id="70297923"/>
<accession>A0A9P8CPS9</accession>
<evidence type="ECO:0000313" key="4">
    <source>
        <dbReference type="Proteomes" id="UP000887229"/>
    </source>
</evidence>
<sequence length="499" mass="54843">MPGPKPNGQRVASYKRIILCADGTWLASDLGTKEVPSNVATVARTLSPTGSNSEGELVPQIVFYHSGLGSGALPLQKAISGECIPIPSRQGRGTRLTKFKGGLGWGLDLDICQIYEFIAENYEPGDELFFFGFSRGAFTVRSVAGLVCDVGVLSKVDMAHFPALWHAYQNNQSGQPFASSPWYQDNAQKFHLSSNVRIKVIAVWETVGALVSILPALMRSIFSRTNAEQGIPEWPLVKALEKIGVPVNSDLKFYNTNLSPGVDYAFQALALDEQRLTFPPTMWHKTEKAPAIDLEQCWFPGVHANLGGQGEIPASQSDHGEIGNISFAWMVDNVAGMLTFNGDAIDKLVKQHQHAFTINAIPNGWGCGPIISDFAGVQGAFFRLLGQQDRTPGNYPRDPGDGQGGATNESFHPIVRLRKRKVPAWTPKSIQDWSLKEPHGGQGWSWSRIGLPPMREWSLRKEKMHLAVKVDGLTRFEVGESLSRRLCPPDILMALDREQ</sequence>
<name>A0A9P8CPS9_9HYPO</name>
<reference evidence="3" key="1">
    <citation type="journal article" date="2021" name="IMA Fungus">
        <title>Genomic characterization of three marine fungi, including Emericellopsis atlantica sp. nov. with signatures of a generalist lifestyle and marine biomass degradation.</title>
        <authorList>
            <person name="Hagestad O.C."/>
            <person name="Hou L."/>
            <person name="Andersen J.H."/>
            <person name="Hansen E.H."/>
            <person name="Altermark B."/>
            <person name="Li C."/>
            <person name="Kuhnert E."/>
            <person name="Cox R.J."/>
            <person name="Crous P.W."/>
            <person name="Spatafora J.W."/>
            <person name="Lail K."/>
            <person name="Amirebrahimi M."/>
            <person name="Lipzen A."/>
            <person name="Pangilinan J."/>
            <person name="Andreopoulos W."/>
            <person name="Hayes R.D."/>
            <person name="Ng V."/>
            <person name="Grigoriev I.V."/>
            <person name="Jackson S.A."/>
            <person name="Sutton T.D.S."/>
            <person name="Dobson A.D.W."/>
            <person name="Rama T."/>
        </authorList>
    </citation>
    <scope>NUCLEOTIDE SEQUENCE</scope>
    <source>
        <strain evidence="3">TS7</strain>
    </source>
</reference>
<dbReference type="PANTHER" id="PTHR33840">
    <property type="match status" value="1"/>
</dbReference>
<organism evidence="3 4">
    <name type="scientific">Emericellopsis atlantica</name>
    <dbReference type="NCBI Taxonomy" id="2614577"/>
    <lineage>
        <taxon>Eukaryota</taxon>
        <taxon>Fungi</taxon>
        <taxon>Dikarya</taxon>
        <taxon>Ascomycota</taxon>
        <taxon>Pezizomycotina</taxon>
        <taxon>Sordariomycetes</taxon>
        <taxon>Hypocreomycetidae</taxon>
        <taxon>Hypocreales</taxon>
        <taxon>Bionectriaceae</taxon>
        <taxon>Emericellopsis</taxon>
    </lineage>
</organism>
<dbReference type="Pfam" id="PF09994">
    <property type="entry name" value="T6SS_Tle1-like_cat"/>
    <property type="match status" value="1"/>
</dbReference>
<gene>
    <name evidence="3" type="ORF">F5Z01DRAFT_750400</name>
</gene>
<evidence type="ECO:0000259" key="2">
    <source>
        <dbReference type="Pfam" id="PF09994"/>
    </source>
</evidence>
<dbReference type="OrthoDB" id="3057168at2759"/>
<feature type="domain" description="T6SS Phospholipase effector Tle1-like catalytic" evidence="2">
    <location>
        <begin position="15"/>
        <end position="332"/>
    </location>
</feature>
<evidence type="ECO:0000256" key="1">
    <source>
        <dbReference type="SAM" id="MobiDB-lite"/>
    </source>
</evidence>
<dbReference type="InterPro" id="IPR029058">
    <property type="entry name" value="AB_hydrolase_fold"/>
</dbReference>
<comment type="caution">
    <text evidence="3">The sequence shown here is derived from an EMBL/GenBank/DDBJ whole genome shotgun (WGS) entry which is preliminary data.</text>
</comment>
<dbReference type="InterPro" id="IPR018712">
    <property type="entry name" value="Tle1-like_cat"/>
</dbReference>
<feature type="region of interest" description="Disordered" evidence="1">
    <location>
        <begin position="388"/>
        <end position="409"/>
    </location>
</feature>